<keyword evidence="18" id="KW-1185">Reference proteome</keyword>
<feature type="domain" description="Fumarylacetoacetase N-terminal" evidence="16">
    <location>
        <begin position="14"/>
        <end position="84"/>
    </location>
</feature>
<evidence type="ECO:0000256" key="4">
    <source>
        <dbReference type="ARBA" id="ARBA00012094"/>
    </source>
</evidence>
<protein>
    <recommendedName>
        <fullName evidence="4">fumarylacetoacetase</fullName>
        <ecNumber evidence="4">3.7.1.2</ecNumber>
    </recommendedName>
</protein>
<feature type="active site" description="Proton acceptor" evidence="11">
    <location>
        <position position="114"/>
    </location>
</feature>
<dbReference type="SUPFAM" id="SSF56529">
    <property type="entry name" value="FAH"/>
    <property type="match status" value="1"/>
</dbReference>
<dbReference type="OrthoDB" id="3766879at2"/>
<feature type="binding site" evidence="13">
    <location>
        <position position="107"/>
    </location>
    <ligand>
        <name>Ca(2+)</name>
        <dbReference type="ChEBI" id="CHEBI:29108"/>
    </ligand>
</feature>
<dbReference type="GO" id="GO:0046872">
    <property type="term" value="F:metal ion binding"/>
    <property type="evidence" value="ECO:0007669"/>
    <property type="project" value="UniProtKB-KW"/>
</dbReference>
<dbReference type="RefSeq" id="WP_155357812.1">
    <property type="nucleotide sequence ID" value="NZ_BAAAHL010000021.1"/>
</dbReference>
<keyword evidence="10" id="KW-0585">Phenylalanine catabolism</keyword>
<evidence type="ECO:0000256" key="8">
    <source>
        <dbReference type="ARBA" id="ARBA00022842"/>
    </source>
</evidence>
<evidence type="ECO:0000256" key="5">
    <source>
        <dbReference type="ARBA" id="ARBA00022723"/>
    </source>
</evidence>
<dbReference type="SUPFAM" id="SSF63433">
    <property type="entry name" value="Fumarylacetoacetate hydrolase, FAH, N-terminal domain"/>
    <property type="match status" value="1"/>
</dbReference>
<comment type="caution">
    <text evidence="17">The sequence shown here is derived from an EMBL/GenBank/DDBJ whole genome shotgun (WGS) entry which is preliminary data.</text>
</comment>
<dbReference type="Gene3D" id="3.90.850.10">
    <property type="entry name" value="Fumarylacetoacetase-like, C-terminal domain"/>
    <property type="match status" value="1"/>
</dbReference>
<reference evidence="17 18" key="1">
    <citation type="submission" date="2019-10" db="EMBL/GenBank/DDBJ databases">
        <title>Whole genome shotgun sequence of Acrocarpospora macrocephala NBRC 16266.</title>
        <authorList>
            <person name="Ichikawa N."/>
            <person name="Kimura A."/>
            <person name="Kitahashi Y."/>
            <person name="Komaki H."/>
            <person name="Oguchi A."/>
        </authorList>
    </citation>
    <scope>NUCLEOTIDE SEQUENCE [LARGE SCALE GENOMIC DNA]</scope>
    <source>
        <strain evidence="17 18">NBRC 16266</strain>
    </source>
</reference>
<comment type="cofactor">
    <cofactor evidence="2 13">
        <name>Mg(2+)</name>
        <dbReference type="ChEBI" id="CHEBI:18420"/>
    </cofactor>
</comment>
<evidence type="ECO:0000256" key="11">
    <source>
        <dbReference type="PIRSR" id="PIRSR605959-1"/>
    </source>
</evidence>
<dbReference type="Pfam" id="PF09298">
    <property type="entry name" value="FAA_hydrolase_N"/>
    <property type="match status" value="1"/>
</dbReference>
<feature type="binding site" evidence="13">
    <location>
        <position position="234"/>
    </location>
    <ligand>
        <name>Mg(2+)</name>
        <dbReference type="ChEBI" id="CHEBI:18420"/>
    </ligand>
</feature>
<dbReference type="GO" id="GO:0004334">
    <property type="term" value="F:fumarylacetoacetase activity"/>
    <property type="evidence" value="ECO:0007669"/>
    <property type="project" value="UniProtKB-EC"/>
</dbReference>
<evidence type="ECO:0000256" key="12">
    <source>
        <dbReference type="PIRSR" id="PIRSR605959-2"/>
    </source>
</evidence>
<comment type="cofactor">
    <cofactor evidence="1 13">
        <name>Ca(2+)</name>
        <dbReference type="ChEBI" id="CHEBI:29108"/>
    </cofactor>
</comment>
<dbReference type="InterPro" id="IPR005959">
    <property type="entry name" value="Fumarylacetoacetase"/>
</dbReference>
<dbReference type="GO" id="GO:0006572">
    <property type="term" value="P:L-tyrosine catabolic process"/>
    <property type="evidence" value="ECO:0007669"/>
    <property type="project" value="UniProtKB-KW"/>
</dbReference>
<evidence type="ECO:0000256" key="3">
    <source>
        <dbReference type="ARBA" id="ARBA00004782"/>
    </source>
</evidence>
<accession>A0A5M3X184</accession>
<evidence type="ECO:0000256" key="1">
    <source>
        <dbReference type="ARBA" id="ARBA00001913"/>
    </source>
</evidence>
<evidence type="ECO:0000259" key="15">
    <source>
        <dbReference type="Pfam" id="PF01557"/>
    </source>
</evidence>
<evidence type="ECO:0000256" key="6">
    <source>
        <dbReference type="ARBA" id="ARBA00022801"/>
    </source>
</evidence>
<feature type="binding site" evidence="13">
    <location>
        <position position="214"/>
    </location>
    <ligand>
        <name>Ca(2+)</name>
        <dbReference type="ChEBI" id="CHEBI:29108"/>
    </ligand>
</feature>
<dbReference type="Gene3D" id="2.30.30.230">
    <property type="entry name" value="Fumarylacetoacetase, N-terminal domain"/>
    <property type="match status" value="1"/>
</dbReference>
<feature type="domain" description="Fumarylacetoacetase-like C-terminal" evidence="15">
    <location>
        <begin position="107"/>
        <end position="386"/>
    </location>
</feature>
<evidence type="ECO:0000256" key="9">
    <source>
        <dbReference type="ARBA" id="ARBA00022878"/>
    </source>
</evidence>
<sequence>MTSADDELYGLDALPYGVFDPGQGPRVGVRFGPGVVDLAALSAAERSPLVELFDRPTLDALLAAGRTTWSRARSKVQEWLSTTPGEHGHHLADVDLHQPFTVADYVDFYSSRVHAENLSQIFRPGQPPLQPNWLSLPVGYHGRAGTIVPSGTPVVRPNGQRAGGGAGPSEFGPTRKLDLEVELGFVVGRGSTLGTPLPGGHAREHIFGVVLVDDWSARDIQAFEYVPLGPMLGKSFATSIGHWVLPIEALDAARIPPPPREQALHPYLTGWHDMGLDIDFEVRLNGHLISAPRYRDVYWTPEQQLAHLTVNGASLRSGDLFASGTVSSIGNPGSLIELTLDGRRQLALPDGRQRTYLEDGDEVVITATAPGPGAARIGLGEVRGTIHPSSIEQGDS</sequence>
<evidence type="ECO:0000313" key="18">
    <source>
        <dbReference type="Proteomes" id="UP000331127"/>
    </source>
</evidence>
<dbReference type="PANTHER" id="PTHR43069">
    <property type="entry name" value="FUMARYLACETOACETASE"/>
    <property type="match status" value="1"/>
</dbReference>
<evidence type="ECO:0000256" key="10">
    <source>
        <dbReference type="ARBA" id="ARBA00023232"/>
    </source>
</evidence>
<evidence type="ECO:0000259" key="16">
    <source>
        <dbReference type="Pfam" id="PF09298"/>
    </source>
</evidence>
<feature type="binding site" evidence="13">
    <location>
        <position position="238"/>
    </location>
    <ligand>
        <name>Mg(2+)</name>
        <dbReference type="ChEBI" id="CHEBI:18420"/>
    </ligand>
</feature>
<feature type="binding site" evidence="13">
    <location>
        <position position="180"/>
    </location>
    <ligand>
        <name>Ca(2+)</name>
        <dbReference type="ChEBI" id="CHEBI:29108"/>
    </ligand>
</feature>
<evidence type="ECO:0000256" key="13">
    <source>
        <dbReference type="PIRSR" id="PIRSR605959-3"/>
    </source>
</evidence>
<keyword evidence="6" id="KW-0378">Hydrolase</keyword>
<dbReference type="GO" id="GO:0006559">
    <property type="term" value="P:L-phenylalanine catabolic process"/>
    <property type="evidence" value="ECO:0007669"/>
    <property type="project" value="UniProtKB-UniPathway"/>
</dbReference>
<feature type="binding site" evidence="12">
    <location>
        <position position="325"/>
    </location>
    <ligand>
        <name>substrate</name>
    </ligand>
</feature>
<dbReference type="Pfam" id="PF01557">
    <property type="entry name" value="FAA_hydrolase"/>
    <property type="match status" value="1"/>
</dbReference>
<keyword evidence="9" id="KW-0828">Tyrosine catabolism</keyword>
<dbReference type="InterPro" id="IPR036462">
    <property type="entry name" value="Fumarylacetoacetase_N_sf"/>
</dbReference>
<dbReference type="InterPro" id="IPR015377">
    <property type="entry name" value="Fumarylacetoacetase_N"/>
</dbReference>
<keyword evidence="5 13" id="KW-0479">Metal-binding</keyword>
<evidence type="ECO:0000256" key="2">
    <source>
        <dbReference type="ARBA" id="ARBA00001946"/>
    </source>
</evidence>
<dbReference type="PANTHER" id="PTHR43069:SF2">
    <property type="entry name" value="FUMARYLACETOACETASE"/>
    <property type="match status" value="1"/>
</dbReference>
<feature type="binding site" evidence="12">
    <location>
        <position position="225"/>
    </location>
    <ligand>
        <name>substrate</name>
    </ligand>
</feature>
<proteinExistence type="predicted"/>
<dbReference type="Proteomes" id="UP000331127">
    <property type="component" value="Unassembled WGS sequence"/>
</dbReference>
<feature type="region of interest" description="Disordered" evidence="14">
    <location>
        <begin position="150"/>
        <end position="172"/>
    </location>
</feature>
<dbReference type="GO" id="GO:1902000">
    <property type="term" value="P:homogentisate catabolic process"/>
    <property type="evidence" value="ECO:0007669"/>
    <property type="project" value="TreeGrafter"/>
</dbReference>
<feature type="binding site" evidence="13">
    <location>
        <position position="182"/>
    </location>
    <ligand>
        <name>Ca(2+)</name>
        <dbReference type="ChEBI" id="CHEBI:29108"/>
    </ligand>
</feature>
<gene>
    <name evidence="17" type="ORF">Amac_061000</name>
</gene>
<evidence type="ECO:0000256" key="14">
    <source>
        <dbReference type="SAM" id="MobiDB-lite"/>
    </source>
</evidence>
<dbReference type="InterPro" id="IPR011234">
    <property type="entry name" value="Fumarylacetoacetase-like_C"/>
</dbReference>
<name>A0A5M3X184_9ACTN</name>
<feature type="binding site" evidence="12">
    <location>
        <position position="109"/>
    </location>
    <ligand>
        <name>substrate</name>
    </ligand>
</feature>
<dbReference type="InterPro" id="IPR036663">
    <property type="entry name" value="Fumarylacetoacetase_C_sf"/>
</dbReference>
<dbReference type="EC" id="3.7.1.2" evidence="4"/>
<dbReference type="EMBL" id="BLAE01000036">
    <property type="protein sequence ID" value="GES12503.1"/>
    <property type="molecule type" value="Genomic_DNA"/>
</dbReference>
<evidence type="ECO:0000313" key="17">
    <source>
        <dbReference type="EMBL" id="GES12503.1"/>
    </source>
</evidence>
<dbReference type="AlphaFoldDB" id="A0A5M3X184"/>
<feature type="binding site" evidence="13">
    <location>
        <position position="214"/>
    </location>
    <ligand>
        <name>Mg(2+)</name>
        <dbReference type="ChEBI" id="CHEBI:18420"/>
    </ligand>
</feature>
<feature type="binding site" evidence="12">
    <location>
        <position position="123"/>
    </location>
    <ligand>
        <name>substrate</name>
    </ligand>
</feature>
<keyword evidence="7 13" id="KW-0106">Calcium</keyword>
<feature type="binding site" evidence="12">
    <location>
        <position position="221"/>
    </location>
    <ligand>
        <name>substrate</name>
    </ligand>
</feature>
<organism evidence="17 18">
    <name type="scientific">Acrocarpospora macrocephala</name>
    <dbReference type="NCBI Taxonomy" id="150177"/>
    <lineage>
        <taxon>Bacteria</taxon>
        <taxon>Bacillati</taxon>
        <taxon>Actinomycetota</taxon>
        <taxon>Actinomycetes</taxon>
        <taxon>Streptosporangiales</taxon>
        <taxon>Streptosporangiaceae</taxon>
        <taxon>Acrocarpospora</taxon>
    </lineage>
</organism>
<keyword evidence="8 13" id="KW-0460">Magnesium</keyword>
<evidence type="ECO:0000256" key="7">
    <source>
        <dbReference type="ARBA" id="ARBA00022837"/>
    </source>
</evidence>
<comment type="pathway">
    <text evidence="3">Amino-acid degradation; L-phenylalanine degradation; acetoacetate and fumarate from L-phenylalanine: step 6/6.</text>
</comment>
<dbReference type="UniPathway" id="UPA00139">
    <property type="reaction ID" value="UER00341"/>
</dbReference>